<dbReference type="Gene3D" id="3.30.160.100">
    <property type="entry name" value="Ribosome hibernation promotion factor-like"/>
    <property type="match status" value="1"/>
</dbReference>
<dbReference type="InterPro" id="IPR036567">
    <property type="entry name" value="RHF-like"/>
</dbReference>
<dbReference type="Proteomes" id="UP001365846">
    <property type="component" value="Unassembled WGS sequence"/>
</dbReference>
<name>A0ABU8V953_9BURK</name>
<feature type="compositionally biased region" description="Basic and acidic residues" evidence="1">
    <location>
        <begin position="103"/>
        <end position="114"/>
    </location>
</feature>
<dbReference type="EMBL" id="JBBKZU010000001">
    <property type="protein sequence ID" value="MEJ8810179.1"/>
    <property type="molecule type" value="Genomic_DNA"/>
</dbReference>
<dbReference type="RefSeq" id="WP_340355477.1">
    <property type="nucleotide sequence ID" value="NZ_JBBKZU010000001.1"/>
</dbReference>
<sequence length="124" mass="13832">MQIQVNTSNGVENKEKLERWADGQLRQSLVRFADTVTRVEVHLSDENHTKGGGMDKRCVMEARLAHHEPLAVTQHAASLDEAFRGASDKLRRSLDNALGRLYNHRDRDSIRTGAEEAGDEGNAP</sequence>
<protein>
    <submittedName>
        <fullName evidence="2">HPF/RaiA family ribosome-associated protein</fullName>
    </submittedName>
</protein>
<dbReference type="SUPFAM" id="SSF69754">
    <property type="entry name" value="Ribosome binding protein Y (YfiA homologue)"/>
    <property type="match status" value="1"/>
</dbReference>
<dbReference type="InterPro" id="IPR003489">
    <property type="entry name" value="RHF/RaiA"/>
</dbReference>
<accession>A0ABU8V953</accession>
<evidence type="ECO:0000256" key="1">
    <source>
        <dbReference type="SAM" id="MobiDB-lite"/>
    </source>
</evidence>
<feature type="region of interest" description="Disordered" evidence="1">
    <location>
        <begin position="101"/>
        <end position="124"/>
    </location>
</feature>
<gene>
    <name evidence="2" type="ORF">WKW77_03820</name>
</gene>
<keyword evidence="3" id="KW-1185">Reference proteome</keyword>
<proteinExistence type="predicted"/>
<organism evidence="2 3">
    <name type="scientific">Variovorax ureilyticus</name>
    <dbReference type="NCBI Taxonomy" id="1836198"/>
    <lineage>
        <taxon>Bacteria</taxon>
        <taxon>Pseudomonadati</taxon>
        <taxon>Pseudomonadota</taxon>
        <taxon>Betaproteobacteria</taxon>
        <taxon>Burkholderiales</taxon>
        <taxon>Comamonadaceae</taxon>
        <taxon>Variovorax</taxon>
    </lineage>
</organism>
<evidence type="ECO:0000313" key="2">
    <source>
        <dbReference type="EMBL" id="MEJ8810179.1"/>
    </source>
</evidence>
<comment type="caution">
    <text evidence="2">The sequence shown here is derived from an EMBL/GenBank/DDBJ whole genome shotgun (WGS) entry which is preliminary data.</text>
</comment>
<evidence type="ECO:0000313" key="3">
    <source>
        <dbReference type="Proteomes" id="UP001365846"/>
    </source>
</evidence>
<reference evidence="2 3" key="1">
    <citation type="submission" date="2024-03" db="EMBL/GenBank/DDBJ databases">
        <title>Novel species of the genus Variovorax.</title>
        <authorList>
            <person name="Liu Q."/>
            <person name="Xin Y.-H."/>
        </authorList>
    </citation>
    <scope>NUCLEOTIDE SEQUENCE [LARGE SCALE GENOMIC DNA]</scope>
    <source>
        <strain evidence="2 3">KACC 18899</strain>
    </source>
</reference>
<dbReference type="Pfam" id="PF02482">
    <property type="entry name" value="Ribosomal_S30AE"/>
    <property type="match status" value="1"/>
</dbReference>